<organism evidence="2 3">
    <name type="scientific">Mycolicibacterium vaccae ATCC 25954</name>
    <dbReference type="NCBI Taxonomy" id="1194972"/>
    <lineage>
        <taxon>Bacteria</taxon>
        <taxon>Bacillati</taxon>
        <taxon>Actinomycetota</taxon>
        <taxon>Actinomycetes</taxon>
        <taxon>Mycobacteriales</taxon>
        <taxon>Mycobacteriaceae</taxon>
        <taxon>Mycolicibacterium</taxon>
    </lineage>
</organism>
<reference evidence="2 3" key="1">
    <citation type="journal article" date="2012" name="J. Bacteriol.">
        <title>Complete Genome Sequence of Mycobacterium vaccae Type Strain ATCC 25954.</title>
        <authorList>
            <person name="Ho Y.S."/>
            <person name="Adroub S.A."/>
            <person name="Abadi M."/>
            <person name="Al Alwan B."/>
            <person name="Alkhateeb R."/>
            <person name="Gao G."/>
            <person name="Ragab A."/>
            <person name="Ali S."/>
            <person name="van Soolingen D."/>
            <person name="Bitter W."/>
            <person name="Pain A."/>
            <person name="Abdallah A.M."/>
        </authorList>
    </citation>
    <scope>NUCLEOTIDE SEQUENCE [LARGE SCALE GENOMIC DNA]</scope>
    <source>
        <strain evidence="2 3">ATCC 25954</strain>
    </source>
</reference>
<protein>
    <recommendedName>
        <fullName evidence="4">Secreted protein</fullName>
    </recommendedName>
</protein>
<name>K0UFQ9_MYCVA</name>
<dbReference type="PATRIC" id="fig|1194972.3.peg.4837"/>
<feature type="signal peptide" evidence="1">
    <location>
        <begin position="1"/>
        <end position="17"/>
    </location>
</feature>
<sequence length="172" mass="17795">MFRAARIFLAALTAVTAAGFGLGPGQGGTGVALAQPHMSAGPVMAPFSQTWRRCDFSKFAYTGPTSYGRVFGQFRVEGGELVADLQMATGALNTPYDVRVIQMPRASASSCNAGDPGVLAATLFTDGAGSGSVTVRGPIAAGTTGVWASVTRPSPFSQTPEEFYTTDFVISK</sequence>
<proteinExistence type="predicted"/>
<dbReference type="AlphaFoldDB" id="K0UFQ9"/>
<evidence type="ECO:0000313" key="2">
    <source>
        <dbReference type="EMBL" id="EJZ05701.1"/>
    </source>
</evidence>
<dbReference type="EMBL" id="ALQA01000073">
    <property type="protein sequence ID" value="EJZ05701.1"/>
    <property type="molecule type" value="Genomic_DNA"/>
</dbReference>
<dbReference type="Proteomes" id="UP000006072">
    <property type="component" value="Unassembled WGS sequence"/>
</dbReference>
<evidence type="ECO:0000256" key="1">
    <source>
        <dbReference type="SAM" id="SignalP"/>
    </source>
</evidence>
<keyword evidence="3" id="KW-1185">Reference proteome</keyword>
<evidence type="ECO:0000313" key="3">
    <source>
        <dbReference type="Proteomes" id="UP000006072"/>
    </source>
</evidence>
<comment type="caution">
    <text evidence="2">The sequence shown here is derived from an EMBL/GenBank/DDBJ whole genome shotgun (WGS) entry which is preliminary data.</text>
</comment>
<keyword evidence="1" id="KW-0732">Signal</keyword>
<accession>K0UFQ9</accession>
<evidence type="ECO:0008006" key="4">
    <source>
        <dbReference type="Google" id="ProtNLM"/>
    </source>
</evidence>
<dbReference type="HOGENOM" id="CLU_133762_0_0_11"/>
<dbReference type="RefSeq" id="WP_003932384.1">
    <property type="nucleotide sequence ID" value="NZ_JH814696.1"/>
</dbReference>
<dbReference type="eggNOG" id="ENOG5031KY7">
    <property type="taxonomic scope" value="Bacteria"/>
</dbReference>
<gene>
    <name evidence="2" type="ORF">MVAC_24286</name>
</gene>
<feature type="chain" id="PRO_5038564118" description="Secreted protein" evidence="1">
    <location>
        <begin position="18"/>
        <end position="172"/>
    </location>
</feature>